<evidence type="ECO:0000256" key="1">
    <source>
        <dbReference type="ARBA" id="ARBA00006854"/>
    </source>
</evidence>
<sequence>MLGRSRTESSVISTSSTSEQDPSEPNSVPATPKKLRPFASDSLIGSPSSHSPSRAKSIDDVSPPPIGPRPSLANANSNVRTYAGKSRSFLVALPPSQAASIGIDATAATFDSAAMLADNQEDDFEIRESYTELRQRWGIDGSEDDPRPVSPGQSPSPRLKGKSKGLSKQLLAEPVRLFNGMVNDLKSITDLRSKGESRRFLDEVGYLFEGLEGSCTIGVRRASALEIVTKLCDVDFARKAKAADFLGRAWEVLREAGAGDGDKVLDTSLAFYAALVARDSTVLSDLVLKSDFIDTLHSMLTPLELSNDPLWLISTNAGPAELKACGISKAENLLLDNLQRLVRKKSGIFDDNDIVSNRLLISHALAEVSSSAHTLAHLPAVLHTLTAEISLLPSRVAAYTSGLSLFPPQGPSSYVETPSLRHLNDCLRLLDTCLLGLWSIPGEDEDMRAQKLTELRNGGFAVGLIALCVSCNTILHDNNLEEHRQTATQCVESALRVLINLTHEDLPWCQAVLDDDLAMPAIMHLIVTAQRERRLLHKHVDTEEGDSDRAESAARSLDRLCLALGLLTNLVQATPDARHLIGDTLLDFDCPGQRRCIRGCTCPSRANALVCLVQVYAHYVKSTSELDAVVRGHMAVLFGLLMDRAPSNQHTLLTALPGQDDRAKLSTLLQHAQDFTLFYVALTRKMAESQETSPEGEEDEDASISASAAVSRRVFQDSKGEVVAKGVIAFLKKLRDESR</sequence>
<evidence type="ECO:0000259" key="3">
    <source>
        <dbReference type="Pfam" id="PF07814"/>
    </source>
</evidence>
<comment type="caution">
    <text evidence="4">The sequence shown here is derived from an EMBL/GenBank/DDBJ whole genome shotgun (WGS) entry which is preliminary data.</text>
</comment>
<dbReference type="InterPro" id="IPR011989">
    <property type="entry name" value="ARM-like"/>
</dbReference>
<feature type="compositionally biased region" description="Low complexity" evidence="2">
    <location>
        <begin position="40"/>
        <end position="55"/>
    </location>
</feature>
<dbReference type="Pfam" id="PF07814">
    <property type="entry name" value="WAPL"/>
    <property type="match status" value="1"/>
</dbReference>
<feature type="domain" description="Wings apart-like protein C-terminal" evidence="3">
    <location>
        <begin position="186"/>
        <end position="572"/>
    </location>
</feature>
<reference evidence="4 5" key="1">
    <citation type="journal article" date="2015" name="Sci. Rep.">
        <title>Chromosome-level genome map provides insights into diverse defense mechanisms in the medicinal fungus Ganoderma sinense.</title>
        <authorList>
            <person name="Zhu Y."/>
            <person name="Xu J."/>
            <person name="Sun C."/>
            <person name="Zhou S."/>
            <person name="Xu H."/>
            <person name="Nelson D.R."/>
            <person name="Qian J."/>
            <person name="Song J."/>
            <person name="Luo H."/>
            <person name="Xiang L."/>
            <person name="Li Y."/>
            <person name="Xu Z."/>
            <person name="Ji A."/>
            <person name="Wang L."/>
            <person name="Lu S."/>
            <person name="Hayward A."/>
            <person name="Sun W."/>
            <person name="Li X."/>
            <person name="Schwartz D.C."/>
            <person name="Wang Y."/>
            <person name="Chen S."/>
        </authorList>
    </citation>
    <scope>NUCLEOTIDE SEQUENCE [LARGE SCALE GENOMIC DNA]</scope>
    <source>
        <strain evidence="4 5">ZZ0214-1</strain>
    </source>
</reference>
<evidence type="ECO:0000313" key="4">
    <source>
        <dbReference type="EMBL" id="PIL27583.1"/>
    </source>
</evidence>
<keyword evidence="5" id="KW-1185">Reference proteome</keyword>
<comment type="similarity">
    <text evidence="1">Belongs to the WAPL family.</text>
</comment>
<accession>A0A2G8S1D2</accession>
<dbReference type="Gene3D" id="1.25.10.10">
    <property type="entry name" value="Leucine-rich Repeat Variant"/>
    <property type="match status" value="1"/>
</dbReference>
<dbReference type="STRING" id="1077348.A0A2G8S1D2"/>
<dbReference type="InterPro" id="IPR039874">
    <property type="entry name" value="WAPL"/>
</dbReference>
<dbReference type="OrthoDB" id="78088at2759"/>
<proteinExistence type="inferred from homology"/>
<dbReference type="InterPro" id="IPR022771">
    <property type="entry name" value="WAPL_C"/>
</dbReference>
<evidence type="ECO:0000313" key="5">
    <source>
        <dbReference type="Proteomes" id="UP000230002"/>
    </source>
</evidence>
<protein>
    <recommendedName>
        <fullName evidence="3">Wings apart-like protein C-terminal domain-containing protein</fullName>
    </recommendedName>
</protein>
<feature type="region of interest" description="Disordered" evidence="2">
    <location>
        <begin position="1"/>
        <end position="78"/>
    </location>
</feature>
<gene>
    <name evidence="4" type="ORF">GSI_10734</name>
</gene>
<dbReference type="PANTHER" id="PTHR22100">
    <property type="entry name" value="WINGS APART-LIKE PROTEIN HOMOLOG"/>
    <property type="match status" value="1"/>
</dbReference>
<feature type="region of interest" description="Disordered" evidence="2">
    <location>
        <begin position="137"/>
        <end position="165"/>
    </location>
</feature>
<dbReference type="AlphaFoldDB" id="A0A2G8S1D2"/>
<evidence type="ECO:0000256" key="2">
    <source>
        <dbReference type="SAM" id="MobiDB-lite"/>
    </source>
</evidence>
<feature type="compositionally biased region" description="Low complexity" evidence="2">
    <location>
        <begin position="8"/>
        <end position="19"/>
    </location>
</feature>
<dbReference type="Proteomes" id="UP000230002">
    <property type="component" value="Unassembled WGS sequence"/>
</dbReference>
<name>A0A2G8S1D2_9APHY</name>
<organism evidence="4 5">
    <name type="scientific">Ganoderma sinense ZZ0214-1</name>
    <dbReference type="NCBI Taxonomy" id="1077348"/>
    <lineage>
        <taxon>Eukaryota</taxon>
        <taxon>Fungi</taxon>
        <taxon>Dikarya</taxon>
        <taxon>Basidiomycota</taxon>
        <taxon>Agaricomycotina</taxon>
        <taxon>Agaricomycetes</taxon>
        <taxon>Polyporales</taxon>
        <taxon>Polyporaceae</taxon>
        <taxon>Ganoderma</taxon>
    </lineage>
</organism>
<dbReference type="EMBL" id="AYKW01000034">
    <property type="protein sequence ID" value="PIL27583.1"/>
    <property type="molecule type" value="Genomic_DNA"/>
</dbReference>
<dbReference type="PANTHER" id="PTHR22100:SF13">
    <property type="entry name" value="WINGS APART-LIKE PROTEIN HOMOLOG"/>
    <property type="match status" value="1"/>
</dbReference>